<protein>
    <submittedName>
        <fullName evidence="2">Uncharacterized protein</fullName>
    </submittedName>
</protein>
<sequence>MRVSVKKFMRSVKANWFTPPLSYLPRQDWAGREGSREGGWALLTLGGRGKMGECGHDVTNHSSGSAGTPPPVGQEAELTRLPPPGPRGAGGRWGTQILDMILVSDEVDDTEGLTKATQATLTKGDWSQTPHSPPESRVMCDGHEHASGATDGFSS</sequence>
<gene>
    <name evidence="2" type="ORF">O3P69_015392</name>
</gene>
<comment type="caution">
    <text evidence="2">The sequence shown here is derived from an EMBL/GenBank/DDBJ whole genome shotgun (WGS) entry which is preliminary data.</text>
</comment>
<reference evidence="2 3" key="1">
    <citation type="submission" date="2023-03" db="EMBL/GenBank/DDBJ databases">
        <title>High-quality genome of Scylla paramamosain provides insights in environmental adaptation.</title>
        <authorList>
            <person name="Zhang L."/>
        </authorList>
    </citation>
    <scope>NUCLEOTIDE SEQUENCE [LARGE SCALE GENOMIC DNA]</scope>
    <source>
        <strain evidence="2">LZ_2023a</strain>
        <tissue evidence="2">Muscle</tissue>
    </source>
</reference>
<feature type="compositionally biased region" description="Polar residues" evidence="1">
    <location>
        <begin position="115"/>
        <end position="130"/>
    </location>
</feature>
<feature type="region of interest" description="Disordered" evidence="1">
    <location>
        <begin position="113"/>
        <end position="155"/>
    </location>
</feature>
<evidence type="ECO:0000313" key="3">
    <source>
        <dbReference type="Proteomes" id="UP001487740"/>
    </source>
</evidence>
<dbReference type="AlphaFoldDB" id="A0AAW0T4C9"/>
<proteinExistence type="predicted"/>
<evidence type="ECO:0000313" key="2">
    <source>
        <dbReference type="EMBL" id="KAK8382423.1"/>
    </source>
</evidence>
<dbReference type="Proteomes" id="UP001487740">
    <property type="component" value="Unassembled WGS sequence"/>
</dbReference>
<organism evidence="2 3">
    <name type="scientific">Scylla paramamosain</name>
    <name type="common">Mud crab</name>
    <dbReference type="NCBI Taxonomy" id="85552"/>
    <lineage>
        <taxon>Eukaryota</taxon>
        <taxon>Metazoa</taxon>
        <taxon>Ecdysozoa</taxon>
        <taxon>Arthropoda</taxon>
        <taxon>Crustacea</taxon>
        <taxon>Multicrustacea</taxon>
        <taxon>Malacostraca</taxon>
        <taxon>Eumalacostraca</taxon>
        <taxon>Eucarida</taxon>
        <taxon>Decapoda</taxon>
        <taxon>Pleocyemata</taxon>
        <taxon>Brachyura</taxon>
        <taxon>Eubrachyura</taxon>
        <taxon>Portunoidea</taxon>
        <taxon>Portunidae</taxon>
        <taxon>Portuninae</taxon>
        <taxon>Scylla</taxon>
    </lineage>
</organism>
<dbReference type="EMBL" id="JARAKH010000039">
    <property type="protein sequence ID" value="KAK8382423.1"/>
    <property type="molecule type" value="Genomic_DNA"/>
</dbReference>
<name>A0AAW0T4C9_SCYPA</name>
<evidence type="ECO:0000256" key="1">
    <source>
        <dbReference type="SAM" id="MobiDB-lite"/>
    </source>
</evidence>
<keyword evidence="3" id="KW-1185">Reference proteome</keyword>
<feature type="region of interest" description="Disordered" evidence="1">
    <location>
        <begin position="55"/>
        <end position="93"/>
    </location>
</feature>
<accession>A0AAW0T4C9</accession>